<feature type="transmembrane region" description="Helical" evidence="1">
    <location>
        <begin position="12"/>
        <end position="33"/>
    </location>
</feature>
<protein>
    <submittedName>
        <fullName evidence="2">5'-phosphoribosylglycinamide transformylase</fullName>
    </submittedName>
</protein>
<feature type="transmembrane region" description="Helical" evidence="1">
    <location>
        <begin position="117"/>
        <end position="135"/>
    </location>
</feature>
<gene>
    <name evidence="2" type="ORF">MORIYA_1073</name>
</gene>
<keyword evidence="3" id="KW-1185">Reference proteome</keyword>
<dbReference type="AlphaFoldDB" id="A0A330LNI9"/>
<reference evidence="3" key="1">
    <citation type="submission" date="2018-05" db="EMBL/GenBank/DDBJ databases">
        <authorList>
            <person name="Cea G.-C."/>
            <person name="William W."/>
        </authorList>
    </citation>
    <scope>NUCLEOTIDE SEQUENCE [LARGE SCALE GENOMIC DNA]</scope>
    <source>
        <strain evidence="3">DB21MT 5</strain>
    </source>
</reference>
<sequence length="139" mass="16430">MRHTIVQWPILFRYCLLFIFISVFSTAIILLTFTQDWRVMFDLRIQMIALKLAFIAVIYIAFPFLLVRFCYYFYQLISHGRKEGISLFCYQTLFNPINFIFRPSLLTSGGLIHRRRCIISIILLGCLYSSIFAMGEMIT</sequence>
<dbReference type="EMBL" id="LS483250">
    <property type="protein sequence ID" value="SQD77551.1"/>
    <property type="molecule type" value="Genomic_DNA"/>
</dbReference>
<dbReference type="RefSeq" id="WP_112713237.1">
    <property type="nucleotide sequence ID" value="NZ_LS483250.1"/>
</dbReference>
<evidence type="ECO:0000313" key="2">
    <source>
        <dbReference type="EMBL" id="SQD77551.1"/>
    </source>
</evidence>
<dbReference type="Proteomes" id="UP000250163">
    <property type="component" value="Chromosome MORIYA"/>
</dbReference>
<evidence type="ECO:0000313" key="3">
    <source>
        <dbReference type="Proteomes" id="UP000250163"/>
    </source>
</evidence>
<dbReference type="OrthoDB" id="6266163at2"/>
<keyword evidence="1" id="KW-0812">Transmembrane</keyword>
<accession>A0A330LNI9</accession>
<evidence type="ECO:0000256" key="1">
    <source>
        <dbReference type="SAM" id="Phobius"/>
    </source>
</evidence>
<feature type="transmembrane region" description="Helical" evidence="1">
    <location>
        <begin position="53"/>
        <end position="74"/>
    </location>
</feature>
<dbReference type="KEGG" id="mya:MORIYA_1073"/>
<proteinExistence type="predicted"/>
<keyword evidence="1" id="KW-1133">Transmembrane helix</keyword>
<keyword evidence="1" id="KW-0472">Membrane</keyword>
<name>A0A330LNI9_9GAMM</name>
<organism evidence="2 3">
    <name type="scientific">Moritella yayanosii</name>
    <dbReference type="NCBI Taxonomy" id="69539"/>
    <lineage>
        <taxon>Bacteria</taxon>
        <taxon>Pseudomonadati</taxon>
        <taxon>Pseudomonadota</taxon>
        <taxon>Gammaproteobacteria</taxon>
        <taxon>Alteromonadales</taxon>
        <taxon>Moritellaceae</taxon>
        <taxon>Moritella</taxon>
    </lineage>
</organism>